<dbReference type="PANTHER" id="PTHR46796">
    <property type="entry name" value="HTH-TYPE TRANSCRIPTIONAL ACTIVATOR RHAS-RELATED"/>
    <property type="match status" value="1"/>
</dbReference>
<dbReference type="SMART" id="SM00342">
    <property type="entry name" value="HTH_ARAC"/>
    <property type="match status" value="1"/>
</dbReference>
<reference evidence="7 8" key="1">
    <citation type="submission" date="2021-03" db="EMBL/GenBank/DDBJ databases">
        <title>Genomic Encyclopedia of Type Strains, Phase IV (KMG-IV): sequencing the most valuable type-strain genomes for metagenomic binning, comparative biology and taxonomic classification.</title>
        <authorList>
            <person name="Goeker M."/>
        </authorList>
    </citation>
    <scope>NUCLEOTIDE SEQUENCE [LARGE SCALE GENOMIC DNA]</scope>
    <source>
        <strain evidence="7 8">DSM 14349</strain>
    </source>
</reference>
<dbReference type="PANTHER" id="PTHR46796:SF13">
    <property type="entry name" value="HTH-TYPE TRANSCRIPTIONAL ACTIVATOR RHAS"/>
    <property type="match status" value="1"/>
</dbReference>
<gene>
    <name evidence="7" type="ORF">J2Z32_000852</name>
</gene>
<name>A0ABS4FNS3_9BACL</name>
<dbReference type="RefSeq" id="WP_210087924.1">
    <property type="nucleotide sequence ID" value="NZ_JAGGKG010000003.1"/>
</dbReference>
<accession>A0ABS4FNS3</accession>
<keyword evidence="4" id="KW-0010">Activator</keyword>
<evidence type="ECO:0000256" key="1">
    <source>
        <dbReference type="ARBA" id="ARBA00022490"/>
    </source>
</evidence>
<evidence type="ECO:0000256" key="3">
    <source>
        <dbReference type="ARBA" id="ARBA00023125"/>
    </source>
</evidence>
<dbReference type="PROSITE" id="PS00041">
    <property type="entry name" value="HTH_ARAC_FAMILY_1"/>
    <property type="match status" value="1"/>
</dbReference>
<dbReference type="EMBL" id="JAGGKG010000003">
    <property type="protein sequence ID" value="MBP1904235.1"/>
    <property type="molecule type" value="Genomic_DNA"/>
</dbReference>
<dbReference type="InterPro" id="IPR003313">
    <property type="entry name" value="AraC-bd"/>
</dbReference>
<dbReference type="InterPro" id="IPR050204">
    <property type="entry name" value="AraC_XylS_family_regulators"/>
</dbReference>
<dbReference type="InterPro" id="IPR009057">
    <property type="entry name" value="Homeodomain-like_sf"/>
</dbReference>
<keyword evidence="1" id="KW-0963">Cytoplasm</keyword>
<dbReference type="InterPro" id="IPR018060">
    <property type="entry name" value="HTH_AraC"/>
</dbReference>
<dbReference type="Gene3D" id="2.60.120.280">
    <property type="entry name" value="Regulatory protein AraC"/>
    <property type="match status" value="1"/>
</dbReference>
<dbReference type="Gene3D" id="1.10.10.60">
    <property type="entry name" value="Homeodomain-like"/>
    <property type="match status" value="1"/>
</dbReference>
<evidence type="ECO:0000256" key="4">
    <source>
        <dbReference type="ARBA" id="ARBA00023159"/>
    </source>
</evidence>
<evidence type="ECO:0000313" key="7">
    <source>
        <dbReference type="EMBL" id="MBP1904235.1"/>
    </source>
</evidence>
<dbReference type="Pfam" id="PF02311">
    <property type="entry name" value="AraC_binding"/>
    <property type="match status" value="1"/>
</dbReference>
<evidence type="ECO:0000256" key="5">
    <source>
        <dbReference type="ARBA" id="ARBA00023163"/>
    </source>
</evidence>
<organism evidence="7 8">
    <name type="scientific">Paenibacillus turicensis</name>
    <dbReference type="NCBI Taxonomy" id="160487"/>
    <lineage>
        <taxon>Bacteria</taxon>
        <taxon>Bacillati</taxon>
        <taxon>Bacillota</taxon>
        <taxon>Bacilli</taxon>
        <taxon>Bacillales</taxon>
        <taxon>Paenibacillaceae</taxon>
        <taxon>Paenibacillus</taxon>
    </lineage>
</organism>
<comment type="caution">
    <text evidence="7">The sequence shown here is derived from an EMBL/GenBank/DDBJ whole genome shotgun (WGS) entry which is preliminary data.</text>
</comment>
<dbReference type="PROSITE" id="PS01124">
    <property type="entry name" value="HTH_ARAC_FAMILY_2"/>
    <property type="match status" value="1"/>
</dbReference>
<dbReference type="SUPFAM" id="SSF46689">
    <property type="entry name" value="Homeodomain-like"/>
    <property type="match status" value="2"/>
</dbReference>
<dbReference type="SUPFAM" id="SSF51215">
    <property type="entry name" value="Regulatory protein AraC"/>
    <property type="match status" value="1"/>
</dbReference>
<evidence type="ECO:0000259" key="6">
    <source>
        <dbReference type="PROSITE" id="PS01124"/>
    </source>
</evidence>
<dbReference type="Proteomes" id="UP001519272">
    <property type="component" value="Unassembled WGS sequence"/>
</dbReference>
<dbReference type="InterPro" id="IPR020449">
    <property type="entry name" value="Tscrpt_reg_AraC-type_HTH"/>
</dbReference>
<keyword evidence="2" id="KW-0805">Transcription regulation</keyword>
<protein>
    <submittedName>
        <fullName evidence="7">AraC-like DNA-binding protein</fullName>
    </submittedName>
</protein>
<dbReference type="InterPro" id="IPR037923">
    <property type="entry name" value="HTH-like"/>
</dbReference>
<evidence type="ECO:0000313" key="8">
    <source>
        <dbReference type="Proteomes" id="UP001519272"/>
    </source>
</evidence>
<dbReference type="Pfam" id="PF12833">
    <property type="entry name" value="HTH_18"/>
    <property type="match status" value="1"/>
</dbReference>
<keyword evidence="8" id="KW-1185">Reference proteome</keyword>
<keyword evidence="5" id="KW-0804">Transcription</keyword>
<proteinExistence type="predicted"/>
<feature type="domain" description="HTH araC/xylS-type" evidence="6">
    <location>
        <begin position="176"/>
        <end position="276"/>
    </location>
</feature>
<dbReference type="InterPro" id="IPR018062">
    <property type="entry name" value="HTH_AraC-typ_CS"/>
</dbReference>
<keyword evidence="3" id="KW-0238">DNA-binding</keyword>
<dbReference type="PRINTS" id="PR00032">
    <property type="entry name" value="HTHARAC"/>
</dbReference>
<sequence>MTKAMRRFAFSPAGNLKLPLLIESIGYNPNQEKIIRPQGYPWYHWLQCEEGEGMLYYEETEIVLKPHSGILLPPNLPHHYKANTSQIWSTYYLTFGGTTVSQILSAFNIKEPAIFNWDAHSPFAPSISTMLTQIDQTSDDRFGLETSVELYRFLGYLSKLSQDNRNSFSRNMEKLTPLLKWMEANYANPDVGLDDLAEVLGISGRHLSKLFHLTFHLAPYTYFVQMRIHKAKEKLASESQRTVAEIANATGFRDSSHFVATFRKHTGVTPQQFKRLHA</sequence>
<evidence type="ECO:0000256" key="2">
    <source>
        <dbReference type="ARBA" id="ARBA00023015"/>
    </source>
</evidence>